<dbReference type="OrthoDB" id="5385495at2"/>
<dbReference type="RefSeq" id="WP_109680970.1">
    <property type="nucleotide sequence ID" value="NZ_QGGP01000001.1"/>
</dbReference>
<keyword evidence="1" id="KW-1133">Transmembrane helix</keyword>
<dbReference type="Proteomes" id="UP000245430">
    <property type="component" value="Unassembled WGS sequence"/>
</dbReference>
<dbReference type="AlphaFoldDB" id="A0A316DTB4"/>
<evidence type="ECO:0008006" key="4">
    <source>
        <dbReference type="Google" id="ProtNLM"/>
    </source>
</evidence>
<reference evidence="2 3" key="1">
    <citation type="submission" date="2018-05" db="EMBL/GenBank/DDBJ databases">
        <title>Genomic Encyclopedia of Archaeal and Bacterial Type Strains, Phase II (KMG-II): from individual species to whole genera.</title>
        <authorList>
            <person name="Goeker M."/>
        </authorList>
    </citation>
    <scope>NUCLEOTIDE SEQUENCE [LARGE SCALE GENOMIC DNA]</scope>
    <source>
        <strain evidence="2 3">DSM 22637</strain>
    </source>
</reference>
<feature type="transmembrane region" description="Helical" evidence="1">
    <location>
        <begin position="12"/>
        <end position="30"/>
    </location>
</feature>
<gene>
    <name evidence="2" type="ORF">LX78_00411</name>
</gene>
<evidence type="ECO:0000313" key="2">
    <source>
        <dbReference type="EMBL" id="PWK20708.1"/>
    </source>
</evidence>
<accession>A0A316DTB4</accession>
<evidence type="ECO:0000313" key="3">
    <source>
        <dbReference type="Proteomes" id="UP000245430"/>
    </source>
</evidence>
<dbReference type="EMBL" id="QGGP01000001">
    <property type="protein sequence ID" value="PWK20708.1"/>
    <property type="molecule type" value="Genomic_DNA"/>
</dbReference>
<protein>
    <recommendedName>
        <fullName evidence="4">Long-subunit fatty acid transport protein</fullName>
    </recommendedName>
</protein>
<proteinExistence type="predicted"/>
<keyword evidence="3" id="KW-1185">Reference proteome</keyword>
<comment type="caution">
    <text evidence="2">The sequence shown here is derived from an EMBL/GenBank/DDBJ whole genome shotgun (WGS) entry which is preliminary data.</text>
</comment>
<organism evidence="2 3">
    <name type="scientific">Xanthomarina spongicola</name>
    <dbReference type="NCBI Taxonomy" id="570520"/>
    <lineage>
        <taxon>Bacteria</taxon>
        <taxon>Pseudomonadati</taxon>
        <taxon>Bacteroidota</taxon>
        <taxon>Flavobacteriia</taxon>
        <taxon>Flavobacteriales</taxon>
        <taxon>Flavobacteriaceae</taxon>
        <taxon>Xanthomarina</taxon>
    </lineage>
</organism>
<evidence type="ECO:0000256" key="1">
    <source>
        <dbReference type="SAM" id="Phobius"/>
    </source>
</evidence>
<name>A0A316DTB4_9FLAO</name>
<keyword evidence="1" id="KW-0812">Transmembrane</keyword>
<dbReference type="Gene3D" id="2.40.160.60">
    <property type="entry name" value="Outer membrane protein transport protein (OMPP1/FadL/TodX)"/>
    <property type="match status" value="1"/>
</dbReference>
<sequence>MTNLCLKTIDPWFYKFVSLYFLLISLQTFAQQGNYRFNNFGNRSILLSGNVTGSVSDLGLVYYNPSFLTDVENVGFSLNAKGYQLVSIKLKGALNEDSNLDNTSFKGTSVMAGAVFNLLGTRFVYSYFTKANNNINLNYSSYYLNDDILSAFPDAEKHNAKISLQSNNRDDWTGITWAKKISDNFNLGISAFASIYNYSGRSDLNHTLQSTDNEVAFYQNVTSFNQKSYGIFIKIGANYHFPKFDLGLNINLPNIGVYNKGSFNYSEVLSGVDPEYNLFVDNSFNDLSAKRKEPFGVSIGAGIPIKKGKLHLNVDYVSGLAQYSRIDIPDIDTGESTLTPVNFDEERKTIINFGVGAEFFLKENFKAYGGFSTDYYALVDSANIFDLSSDGTKNINVGDNFYHLSLGVNWKLKWANLIMGITYTNGSNNFVSPYSLDVDGFDIDNNINSTIKYTRWQFVVGIDVPIFSKKVKEIMNKKDKSGSEE</sequence>
<keyword evidence="1" id="KW-0472">Membrane</keyword>